<sequence length="37" mass="4064">MGELFVILGYKRNLNHTAPNLRAKTISALLGAEVPRV</sequence>
<proteinExistence type="predicted"/>
<gene>
    <name evidence="1" type="ORF">I603_2737</name>
</gene>
<dbReference type="AlphaFoldDB" id="A0A1A7BDL3"/>
<reference evidence="1 2" key="1">
    <citation type="submission" date="2016-06" db="EMBL/GenBank/DDBJ databases">
        <title>Genome sequence of Porphyrobacter dokdonensis DSW-74.</title>
        <authorList>
            <person name="Kim J.F."/>
            <person name="Song J.Y."/>
        </authorList>
    </citation>
    <scope>NUCLEOTIDE SEQUENCE [LARGE SCALE GENOMIC DNA]</scope>
    <source>
        <strain evidence="1 2">DSW-74</strain>
    </source>
</reference>
<evidence type="ECO:0000313" key="2">
    <source>
        <dbReference type="Proteomes" id="UP000092484"/>
    </source>
</evidence>
<dbReference type="STRING" id="1300349.I603_2737"/>
<evidence type="ECO:0000313" key="1">
    <source>
        <dbReference type="EMBL" id="OBV09841.1"/>
    </source>
</evidence>
<name>A0A1A7BDL3_9SPHN</name>
<protein>
    <submittedName>
        <fullName evidence="1">Uncharacterized protein</fullName>
    </submittedName>
</protein>
<dbReference type="Proteomes" id="UP000092484">
    <property type="component" value="Unassembled WGS sequence"/>
</dbReference>
<organism evidence="1 2">
    <name type="scientific">Erythrobacter dokdonensis DSW-74</name>
    <dbReference type="NCBI Taxonomy" id="1300349"/>
    <lineage>
        <taxon>Bacteria</taxon>
        <taxon>Pseudomonadati</taxon>
        <taxon>Pseudomonadota</taxon>
        <taxon>Alphaproteobacteria</taxon>
        <taxon>Sphingomonadales</taxon>
        <taxon>Erythrobacteraceae</taxon>
        <taxon>Erythrobacter/Porphyrobacter group</taxon>
        <taxon>Erythrobacter</taxon>
    </lineage>
</organism>
<comment type="caution">
    <text evidence="1">The sequence shown here is derived from an EMBL/GenBank/DDBJ whole genome shotgun (WGS) entry which is preliminary data.</text>
</comment>
<keyword evidence="2" id="KW-1185">Reference proteome</keyword>
<dbReference type="EMBL" id="LZYB01000009">
    <property type="protein sequence ID" value="OBV09841.1"/>
    <property type="molecule type" value="Genomic_DNA"/>
</dbReference>
<accession>A0A1A7BDL3</accession>